<evidence type="ECO:0000256" key="1">
    <source>
        <dbReference type="SAM" id="Coils"/>
    </source>
</evidence>
<feature type="compositionally biased region" description="Basic and acidic residues" evidence="2">
    <location>
        <begin position="66"/>
        <end position="82"/>
    </location>
</feature>
<reference evidence="3 4" key="1">
    <citation type="submission" date="2024-09" db="EMBL/GenBank/DDBJ databases">
        <title>Chromosome-scale assembly of Riccia sorocarpa.</title>
        <authorList>
            <person name="Paukszto L."/>
        </authorList>
    </citation>
    <scope>NUCLEOTIDE SEQUENCE [LARGE SCALE GENOMIC DNA]</scope>
    <source>
        <strain evidence="3">LP-2024</strain>
        <tissue evidence="3">Aerial parts of the thallus</tissue>
    </source>
</reference>
<feature type="region of interest" description="Disordered" evidence="2">
    <location>
        <begin position="1"/>
        <end position="103"/>
    </location>
</feature>
<comment type="caution">
    <text evidence="3">The sequence shown here is derived from an EMBL/GenBank/DDBJ whole genome shotgun (WGS) entry which is preliminary data.</text>
</comment>
<dbReference type="AlphaFoldDB" id="A0ABD3HYV2"/>
<feature type="coiled-coil region" evidence="1">
    <location>
        <begin position="123"/>
        <end position="161"/>
    </location>
</feature>
<protein>
    <submittedName>
        <fullName evidence="3">Uncharacterized protein</fullName>
    </submittedName>
</protein>
<evidence type="ECO:0000256" key="2">
    <source>
        <dbReference type="SAM" id="MobiDB-lite"/>
    </source>
</evidence>
<name>A0ABD3HYV2_9MARC</name>
<feature type="coiled-coil region" evidence="1">
    <location>
        <begin position="404"/>
        <end position="431"/>
    </location>
</feature>
<dbReference type="Proteomes" id="UP001633002">
    <property type="component" value="Unassembled WGS sequence"/>
</dbReference>
<gene>
    <name evidence="3" type="ORF">R1sor_010187</name>
</gene>
<keyword evidence="4" id="KW-1185">Reference proteome</keyword>
<dbReference type="EMBL" id="JBJQOH010000002">
    <property type="protein sequence ID" value="KAL3696111.1"/>
    <property type="molecule type" value="Genomic_DNA"/>
</dbReference>
<feature type="coiled-coil region" evidence="1">
    <location>
        <begin position="203"/>
        <end position="302"/>
    </location>
</feature>
<keyword evidence="1" id="KW-0175">Coiled coil</keyword>
<accession>A0ABD3HYV2</accession>
<evidence type="ECO:0000313" key="4">
    <source>
        <dbReference type="Proteomes" id="UP001633002"/>
    </source>
</evidence>
<sequence>MPPSNATETKGAGASSSSAAEEETARKETPEPDDMGAPEGSKRRTHEITTQVAKRQKVVNIVEISDQVRETRSKKASDRLGQDEPESSQEDREKTKKKKELQHQERAVWTELKKAKIEVPEGLEEKLQLLEKVNSDLNQEVKRMKEEQQKMEKDFAEMKDTVDRSVENQAKAIQLSDLMQVKEHEIASELWGDLKKQVEQYNNDHWKEKVETARRQIEEGETTSLEDIVMILDLREMFSNSRLRGYQSQTDQMERVNRELTLANSNLEAELNKLKDEREAESREYQLQLQQRRNEYVQLQARTQNEADVLAKEWQLRVETEKAKMKSHYENIIQTAQEEHMLTMEAANVRHSVEVQFYKSLVANMMREVDGQNVLHPALARWDNSPTTTARADWDTERKQIMDVAKKIKQLHKAEKLRDKLKDEVQRSGRENMVLAAHQKRWEDRAA</sequence>
<feature type="compositionally biased region" description="Low complexity" evidence="2">
    <location>
        <begin position="1"/>
        <end position="19"/>
    </location>
</feature>
<organism evidence="3 4">
    <name type="scientific">Riccia sorocarpa</name>
    <dbReference type="NCBI Taxonomy" id="122646"/>
    <lineage>
        <taxon>Eukaryota</taxon>
        <taxon>Viridiplantae</taxon>
        <taxon>Streptophyta</taxon>
        <taxon>Embryophyta</taxon>
        <taxon>Marchantiophyta</taxon>
        <taxon>Marchantiopsida</taxon>
        <taxon>Marchantiidae</taxon>
        <taxon>Marchantiales</taxon>
        <taxon>Ricciaceae</taxon>
        <taxon>Riccia</taxon>
    </lineage>
</organism>
<proteinExistence type="predicted"/>
<evidence type="ECO:0000313" key="3">
    <source>
        <dbReference type="EMBL" id="KAL3696111.1"/>
    </source>
</evidence>